<dbReference type="Pfam" id="PF00797">
    <property type="entry name" value="Acetyltransf_2"/>
    <property type="match status" value="1"/>
</dbReference>
<dbReference type="Proteomes" id="UP001500967">
    <property type="component" value="Unassembled WGS sequence"/>
</dbReference>
<dbReference type="PRINTS" id="PR01543">
    <property type="entry name" value="ANATRNSFRASE"/>
</dbReference>
<dbReference type="PANTHER" id="PTHR11786">
    <property type="entry name" value="N-HYDROXYARYLAMINE O-ACETYLTRANSFERASE"/>
    <property type="match status" value="1"/>
</dbReference>
<reference evidence="3 4" key="1">
    <citation type="journal article" date="2019" name="Int. J. Syst. Evol. Microbiol.">
        <title>The Global Catalogue of Microorganisms (GCM) 10K type strain sequencing project: providing services to taxonomists for standard genome sequencing and annotation.</title>
        <authorList>
            <consortium name="The Broad Institute Genomics Platform"/>
            <consortium name="The Broad Institute Genome Sequencing Center for Infectious Disease"/>
            <person name="Wu L."/>
            <person name="Ma J."/>
        </authorList>
    </citation>
    <scope>NUCLEOTIDE SEQUENCE [LARGE SCALE GENOMIC DNA]</scope>
    <source>
        <strain evidence="3 4">JCM 10425</strain>
    </source>
</reference>
<dbReference type="Gene3D" id="2.40.128.150">
    <property type="entry name" value="Cysteine proteinases"/>
    <property type="match status" value="1"/>
</dbReference>
<dbReference type="EMBL" id="BAAAGX010000006">
    <property type="protein sequence ID" value="GAA0228036.1"/>
    <property type="molecule type" value="Genomic_DNA"/>
</dbReference>
<dbReference type="SUPFAM" id="SSF54001">
    <property type="entry name" value="Cysteine proteinases"/>
    <property type="match status" value="1"/>
</dbReference>
<comment type="similarity">
    <text evidence="1 2">Belongs to the arylamine N-acetyltransferase family.</text>
</comment>
<gene>
    <name evidence="3" type="ORF">GCM10009539_11810</name>
</gene>
<accession>A0ABN0TR15</accession>
<protein>
    <submittedName>
        <fullName evidence="3">Arylamine N-acetyltransferase</fullName>
    </submittedName>
</protein>
<dbReference type="InterPro" id="IPR001447">
    <property type="entry name" value="Arylamine_N-AcTrfase"/>
</dbReference>
<comment type="caution">
    <text evidence="3">The sequence shown here is derived from an EMBL/GenBank/DDBJ whole genome shotgun (WGS) entry which is preliminary data.</text>
</comment>
<dbReference type="PANTHER" id="PTHR11786:SF0">
    <property type="entry name" value="ARYLAMINE N-ACETYLTRANSFERASE 4-RELATED"/>
    <property type="match status" value="1"/>
</dbReference>
<sequence length="265" mass="29472">MSNAYLSRIGHDGPVAADLRTLEALTYAHATTIPFENLDPFSGVPVDLDTLREKLVHRHRGGYCFEHNRLLKSALDEIGFTTTGLQARVVWGGSDDDVTPRAHKLLHVDVAGAPYVTDVGFGAMTLTAPLRVEPDVEQETPHGVFRLLHAESPLGAWRQQVRLRGEWRTTYRFDLTPAFPVDDEAPNWFLSTSPKSHFVRGLTAARPTRDGQRLALAGRSFTAYASDGTPDRREIDTLAELRTVLTDDFLIELPAGIDDTLKRLF</sequence>
<dbReference type="Gene3D" id="3.30.2140.10">
    <property type="entry name" value="Arylamine N-acetyltransferase"/>
    <property type="match status" value="1"/>
</dbReference>
<dbReference type="RefSeq" id="WP_344647697.1">
    <property type="nucleotide sequence ID" value="NZ_BAAAGX010000006.1"/>
</dbReference>
<evidence type="ECO:0000256" key="1">
    <source>
        <dbReference type="ARBA" id="ARBA00006547"/>
    </source>
</evidence>
<evidence type="ECO:0000256" key="2">
    <source>
        <dbReference type="RuleBase" id="RU003452"/>
    </source>
</evidence>
<keyword evidence="4" id="KW-1185">Reference proteome</keyword>
<evidence type="ECO:0000313" key="4">
    <source>
        <dbReference type="Proteomes" id="UP001500967"/>
    </source>
</evidence>
<evidence type="ECO:0000313" key="3">
    <source>
        <dbReference type="EMBL" id="GAA0228036.1"/>
    </source>
</evidence>
<proteinExistence type="inferred from homology"/>
<dbReference type="InterPro" id="IPR038765">
    <property type="entry name" value="Papain-like_cys_pep_sf"/>
</dbReference>
<organism evidence="3 4">
    <name type="scientific">Cryptosporangium japonicum</name>
    <dbReference type="NCBI Taxonomy" id="80872"/>
    <lineage>
        <taxon>Bacteria</taxon>
        <taxon>Bacillati</taxon>
        <taxon>Actinomycetota</taxon>
        <taxon>Actinomycetes</taxon>
        <taxon>Cryptosporangiales</taxon>
        <taxon>Cryptosporangiaceae</taxon>
        <taxon>Cryptosporangium</taxon>
    </lineage>
</organism>
<name>A0ABN0TR15_9ACTN</name>